<evidence type="ECO:0000256" key="2">
    <source>
        <dbReference type="ARBA" id="ARBA00017228"/>
    </source>
</evidence>
<keyword evidence="12" id="KW-1185">Reference proteome</keyword>
<dbReference type="SFLD" id="SFLDG01065">
    <property type="entry name" value="anaerobic_coproporphyrinogen-I"/>
    <property type="match status" value="1"/>
</dbReference>
<dbReference type="InterPro" id="IPR013785">
    <property type="entry name" value="Aldolase_TIM"/>
</dbReference>
<dbReference type="RefSeq" id="WP_090173299.1">
    <property type="nucleotide sequence ID" value="NZ_FMXR01000008.1"/>
</dbReference>
<accession>A0A1G6B6C6</accession>
<dbReference type="Pfam" id="PF06969">
    <property type="entry name" value="HemN_C"/>
    <property type="match status" value="1"/>
</dbReference>
<dbReference type="InterPro" id="IPR034505">
    <property type="entry name" value="Coproporphyrinogen-III_oxidase"/>
</dbReference>
<keyword evidence="8 9" id="KW-0143">Chaperone</keyword>
<evidence type="ECO:0000256" key="6">
    <source>
        <dbReference type="ARBA" id="ARBA00023004"/>
    </source>
</evidence>
<dbReference type="GO" id="GO:0051539">
    <property type="term" value="F:4 iron, 4 sulfur cluster binding"/>
    <property type="evidence" value="ECO:0007669"/>
    <property type="project" value="UniProtKB-UniRule"/>
</dbReference>
<keyword evidence="6 9" id="KW-0408">Iron</keyword>
<dbReference type="PROSITE" id="PS51918">
    <property type="entry name" value="RADICAL_SAM"/>
    <property type="match status" value="1"/>
</dbReference>
<evidence type="ECO:0000256" key="3">
    <source>
        <dbReference type="ARBA" id="ARBA00022617"/>
    </source>
</evidence>
<dbReference type="EMBL" id="FMXR01000008">
    <property type="protein sequence ID" value="SDB16208.1"/>
    <property type="molecule type" value="Genomic_DNA"/>
</dbReference>
<evidence type="ECO:0000256" key="7">
    <source>
        <dbReference type="ARBA" id="ARBA00023014"/>
    </source>
</evidence>
<dbReference type="GO" id="GO:0004109">
    <property type="term" value="F:coproporphyrinogen oxidase activity"/>
    <property type="evidence" value="ECO:0007669"/>
    <property type="project" value="InterPro"/>
</dbReference>
<comment type="similarity">
    <text evidence="1">Belongs to the anaerobic coproporphyrinogen-III oxidase family. HemW subfamily.</text>
</comment>
<dbReference type="InterPro" id="IPR058240">
    <property type="entry name" value="rSAM_sf"/>
</dbReference>
<evidence type="ECO:0000256" key="9">
    <source>
        <dbReference type="RuleBase" id="RU364116"/>
    </source>
</evidence>
<sequence>MNELMLYVHIPFCVKKCLYCDFLSFQAETAMHKEYVYHLKKEIRQKAKLGNGRRVSSIFFGGGTPSSIGAGLICELLKTLKAEFDVQKDAEITIEVNPATVTGRDLEIYRKAGINRISIGLQSTENGLLKKLGRIHTVEEFLYSYQLAKKAGFTNINVDLMMAIPGQSLKQWRDTLEKIAKLGVEHISAYSLIIEEGTAFYERYQEDLKLQQDGEQPRELPDEDTERSMYQITKEILEKYGFKRYEISNYAKPGAQCRHNLGYWIRQEYLGFGLGAASFFDKCRWKNTSKIREYLEDIYEDDQEEQKLSFEEEMSETMILGLRLTRGVSKKKFEEEYGCSIEKVYGSINEKLKKEGLLAENDKYLFFTPKGFDLANYCMAKYI</sequence>
<dbReference type="PANTHER" id="PTHR13932:SF5">
    <property type="entry name" value="RADICAL S-ADENOSYL METHIONINE DOMAIN-CONTAINING PROTEIN 1, MITOCHONDRIAL"/>
    <property type="match status" value="1"/>
</dbReference>
<keyword evidence="9" id="KW-0963">Cytoplasm</keyword>
<keyword evidence="7 9" id="KW-0411">Iron-sulfur</keyword>
<dbReference type="SFLD" id="SFLDS00029">
    <property type="entry name" value="Radical_SAM"/>
    <property type="match status" value="1"/>
</dbReference>
<dbReference type="GO" id="GO:0046872">
    <property type="term" value="F:metal ion binding"/>
    <property type="evidence" value="ECO:0007669"/>
    <property type="project" value="UniProtKB-UniRule"/>
</dbReference>
<dbReference type="InterPro" id="IPR006638">
    <property type="entry name" value="Elp3/MiaA/NifB-like_rSAM"/>
</dbReference>
<keyword evidence="4 9" id="KW-0949">S-adenosyl-L-methionine</keyword>
<dbReference type="AlphaFoldDB" id="A0A1G6B6C6"/>
<evidence type="ECO:0000256" key="8">
    <source>
        <dbReference type="ARBA" id="ARBA00023186"/>
    </source>
</evidence>
<name>A0A1G6B6C6_EUBOX</name>
<comment type="function">
    <text evidence="9">Probably acts as a heme chaperone, transferring heme to an unknown acceptor. Binds one molecule of heme per monomer, possibly covalently. Binds 1 [4Fe-4S] cluster. The cluster is coordinated with 3 cysteines and an exchangeable S-adenosyl-L-methionine.</text>
</comment>
<protein>
    <recommendedName>
        <fullName evidence="2 9">Heme chaperone HemW</fullName>
    </recommendedName>
</protein>
<evidence type="ECO:0000256" key="5">
    <source>
        <dbReference type="ARBA" id="ARBA00022723"/>
    </source>
</evidence>
<evidence type="ECO:0000256" key="4">
    <source>
        <dbReference type="ARBA" id="ARBA00022691"/>
    </source>
</evidence>
<keyword evidence="9" id="KW-0004">4Fe-4S</keyword>
<evidence type="ECO:0000313" key="11">
    <source>
        <dbReference type="EMBL" id="SDB16208.1"/>
    </source>
</evidence>
<dbReference type="SFLD" id="SFLDG01082">
    <property type="entry name" value="B12-binding_domain_containing"/>
    <property type="match status" value="1"/>
</dbReference>
<dbReference type="GO" id="GO:0005737">
    <property type="term" value="C:cytoplasm"/>
    <property type="evidence" value="ECO:0007669"/>
    <property type="project" value="UniProtKB-SubCell"/>
</dbReference>
<dbReference type="Gene3D" id="3.20.20.70">
    <property type="entry name" value="Aldolase class I"/>
    <property type="match status" value="1"/>
</dbReference>
<reference evidence="11 12" key="1">
    <citation type="submission" date="2016-10" db="EMBL/GenBank/DDBJ databases">
        <authorList>
            <person name="de Groot N.N."/>
        </authorList>
    </citation>
    <scope>NUCLEOTIDE SEQUENCE [LARGE SCALE GENOMIC DNA]</scope>
    <source>
        <strain evidence="11 12">DSM 3217</strain>
    </source>
</reference>
<dbReference type="OrthoDB" id="9808022at2"/>
<dbReference type="InterPro" id="IPR007197">
    <property type="entry name" value="rSAM"/>
</dbReference>
<dbReference type="InterPro" id="IPR010723">
    <property type="entry name" value="HemN_C"/>
</dbReference>
<dbReference type="Pfam" id="PF04055">
    <property type="entry name" value="Radical_SAM"/>
    <property type="match status" value="1"/>
</dbReference>
<dbReference type="SFLD" id="SFLDF00562">
    <property type="entry name" value="HemN-like__clustered_with_heat"/>
    <property type="match status" value="1"/>
</dbReference>
<dbReference type="SMART" id="SM00729">
    <property type="entry name" value="Elp3"/>
    <property type="match status" value="1"/>
</dbReference>
<keyword evidence="5 9" id="KW-0479">Metal-binding</keyword>
<organism evidence="11 12">
    <name type="scientific">Eubacterium oxidoreducens</name>
    <dbReference type="NCBI Taxonomy" id="1732"/>
    <lineage>
        <taxon>Bacteria</taxon>
        <taxon>Bacillati</taxon>
        <taxon>Bacillota</taxon>
        <taxon>Clostridia</taxon>
        <taxon>Eubacteriales</taxon>
        <taxon>Eubacteriaceae</taxon>
        <taxon>Eubacterium</taxon>
    </lineage>
</organism>
<evidence type="ECO:0000259" key="10">
    <source>
        <dbReference type="PROSITE" id="PS51918"/>
    </source>
</evidence>
<proteinExistence type="inferred from homology"/>
<comment type="subcellular location">
    <subcellularLocation>
        <location evidence="9">Cytoplasm</location>
    </subcellularLocation>
</comment>
<dbReference type="PANTHER" id="PTHR13932">
    <property type="entry name" value="COPROPORPHYRINIGEN III OXIDASE"/>
    <property type="match status" value="1"/>
</dbReference>
<evidence type="ECO:0000313" key="12">
    <source>
        <dbReference type="Proteomes" id="UP000199228"/>
    </source>
</evidence>
<dbReference type="STRING" id="1732.SAMN02910417_01233"/>
<gene>
    <name evidence="11" type="ORF">SAMN02910417_01233</name>
</gene>
<dbReference type="CDD" id="cd01335">
    <property type="entry name" value="Radical_SAM"/>
    <property type="match status" value="1"/>
</dbReference>
<keyword evidence="3 9" id="KW-0349">Heme</keyword>
<dbReference type="SUPFAM" id="SSF102114">
    <property type="entry name" value="Radical SAM enzymes"/>
    <property type="match status" value="1"/>
</dbReference>
<dbReference type="InterPro" id="IPR004559">
    <property type="entry name" value="HemW-like"/>
</dbReference>
<feature type="domain" description="Radical SAM core" evidence="10">
    <location>
        <begin position="1"/>
        <end position="243"/>
    </location>
</feature>
<dbReference type="GO" id="GO:0006779">
    <property type="term" value="P:porphyrin-containing compound biosynthetic process"/>
    <property type="evidence" value="ECO:0007669"/>
    <property type="project" value="InterPro"/>
</dbReference>
<evidence type="ECO:0000256" key="1">
    <source>
        <dbReference type="ARBA" id="ARBA00006100"/>
    </source>
</evidence>
<dbReference type="SFLD" id="SFLDF00288">
    <property type="entry name" value="HemN-like__clustered_with_nucl"/>
    <property type="match status" value="1"/>
</dbReference>
<dbReference type="NCBIfam" id="TIGR00539">
    <property type="entry name" value="hemN_rel"/>
    <property type="match status" value="1"/>
</dbReference>
<dbReference type="Proteomes" id="UP000199228">
    <property type="component" value="Unassembled WGS sequence"/>
</dbReference>